<dbReference type="EMBL" id="BMJH01000001">
    <property type="protein sequence ID" value="GGC55986.1"/>
    <property type="molecule type" value="Genomic_DNA"/>
</dbReference>
<dbReference type="Proteomes" id="UP000641514">
    <property type="component" value="Unassembled WGS sequence"/>
</dbReference>
<keyword evidence="3" id="KW-1185">Reference proteome</keyword>
<evidence type="ECO:0000256" key="1">
    <source>
        <dbReference type="SAM" id="Phobius"/>
    </source>
</evidence>
<feature type="transmembrane region" description="Helical" evidence="1">
    <location>
        <begin position="546"/>
        <end position="567"/>
    </location>
</feature>
<keyword evidence="1" id="KW-0812">Transmembrane</keyword>
<accession>A0A916X949</accession>
<organism evidence="2 3">
    <name type="scientific">Hoyosella rhizosphaerae</name>
    <dbReference type="NCBI Taxonomy" id="1755582"/>
    <lineage>
        <taxon>Bacteria</taxon>
        <taxon>Bacillati</taxon>
        <taxon>Actinomycetota</taxon>
        <taxon>Actinomycetes</taxon>
        <taxon>Mycobacteriales</taxon>
        <taxon>Hoyosellaceae</taxon>
        <taxon>Hoyosella</taxon>
    </lineage>
</organism>
<feature type="transmembrane region" description="Helical" evidence="1">
    <location>
        <begin position="588"/>
        <end position="608"/>
    </location>
</feature>
<gene>
    <name evidence="2" type="ORF">GCM10011410_05500</name>
</gene>
<feature type="transmembrane region" description="Helical" evidence="1">
    <location>
        <begin position="172"/>
        <end position="190"/>
    </location>
</feature>
<protein>
    <submittedName>
        <fullName evidence="2">Uncharacterized protein</fullName>
    </submittedName>
</protein>
<reference evidence="2" key="1">
    <citation type="journal article" date="2014" name="Int. J. Syst. Evol. Microbiol.">
        <title>Complete genome sequence of Corynebacterium casei LMG S-19264T (=DSM 44701T), isolated from a smear-ripened cheese.</title>
        <authorList>
            <consortium name="US DOE Joint Genome Institute (JGI-PGF)"/>
            <person name="Walter F."/>
            <person name="Albersmeier A."/>
            <person name="Kalinowski J."/>
            <person name="Ruckert C."/>
        </authorList>
    </citation>
    <scope>NUCLEOTIDE SEQUENCE</scope>
    <source>
        <strain evidence="2">CGMCC 1.15478</strain>
    </source>
</reference>
<sequence length="670" mass="72271">MIVGRPYRMFALSLCSAAVLAMILAFLFAARLDGAIGTTFSGVQISQPDTDADAEGAIAALEDLAARENALIVTSDYDLVDGTRTNLYVLDAGRGSEVLATGHRQFTRGEELETLPLAPRMSAELAGGYNVVGPDGFASEVVRVLDEHGVSAHEWHGSVIVEMLQIPSNQTLLLLSVLTVIVLTAAATMLSSKRYAISRLNGSSIGGLFLRDLAATARYGAAAFAATVGAGFAALYAYNQFAEVSSFWFWLVRAWLLLLIVSLLAHWIVLLEVCATPLAVGIKGRVRQILLVPAIYAVRVAALLVGVSIITGAVAGYQHYQNFTQENAAWQPHSEDLLINMGGPAAMDPHDDRPMNALGAALHEMEATGQVKYADRTFSPDLITADIDALITINASAAQSYLTGVDVTADLPTTATRDTTIVIPPRYDEASKLQVLAKYTSDYDREGAPPPRIVVAEDYRLFYPDTTGGPVLFDEPAVVIRADAAPMEYVGSLAGRGAVLLTAEAAAGLEADPRAYGVLQFNSAYDTWQASQSVWVSEVRKLQFNAVISAALLMILAVASVIVYELRNAQRLRIQFVSGWSPLLSRRWLWAGEALLFAFPFALLYRSWRQNQAVLADPLFASMPSVEYLLTAVTPLTVTLVTILALIAPLTAVLAIRHREQRLSASNIQK</sequence>
<keyword evidence="1" id="KW-0472">Membrane</keyword>
<keyword evidence="1" id="KW-1133">Transmembrane helix</keyword>
<feature type="transmembrane region" description="Helical" evidence="1">
    <location>
        <begin position="296"/>
        <end position="317"/>
    </location>
</feature>
<feature type="transmembrane region" description="Helical" evidence="1">
    <location>
        <begin position="628"/>
        <end position="656"/>
    </location>
</feature>
<dbReference type="AlphaFoldDB" id="A0A916X949"/>
<evidence type="ECO:0000313" key="2">
    <source>
        <dbReference type="EMBL" id="GGC55986.1"/>
    </source>
</evidence>
<feature type="transmembrane region" description="Helical" evidence="1">
    <location>
        <begin position="219"/>
        <end position="238"/>
    </location>
</feature>
<proteinExistence type="predicted"/>
<evidence type="ECO:0000313" key="3">
    <source>
        <dbReference type="Proteomes" id="UP000641514"/>
    </source>
</evidence>
<comment type="caution">
    <text evidence="2">The sequence shown here is derived from an EMBL/GenBank/DDBJ whole genome shotgun (WGS) entry which is preliminary data.</text>
</comment>
<name>A0A916X949_9ACTN</name>
<reference evidence="2" key="2">
    <citation type="submission" date="2020-09" db="EMBL/GenBank/DDBJ databases">
        <authorList>
            <person name="Sun Q."/>
            <person name="Zhou Y."/>
        </authorList>
    </citation>
    <scope>NUCLEOTIDE SEQUENCE</scope>
    <source>
        <strain evidence="2">CGMCC 1.15478</strain>
    </source>
</reference>
<feature type="transmembrane region" description="Helical" evidence="1">
    <location>
        <begin position="250"/>
        <end position="275"/>
    </location>
</feature>